<dbReference type="Pfam" id="PF10318">
    <property type="entry name" value="7TM_GPCR_Srh"/>
    <property type="match status" value="1"/>
</dbReference>
<evidence type="ECO:0000313" key="2">
    <source>
        <dbReference type="EMBL" id="KAF1753517.1"/>
    </source>
</evidence>
<keyword evidence="1" id="KW-0472">Membrane</keyword>
<evidence type="ECO:0008006" key="4">
    <source>
        <dbReference type="Google" id="ProtNLM"/>
    </source>
</evidence>
<dbReference type="RefSeq" id="XP_003116500.2">
    <property type="nucleotide sequence ID" value="XM_003116452.2"/>
</dbReference>
<gene>
    <name evidence="2" type="ORF">GCK72_020074</name>
</gene>
<comment type="caution">
    <text evidence="2">The sequence shown here is derived from an EMBL/GenBank/DDBJ whole genome shotgun (WGS) entry which is preliminary data.</text>
</comment>
<dbReference type="InterPro" id="IPR053220">
    <property type="entry name" value="Nematode_rcpt-like_serp_H"/>
</dbReference>
<protein>
    <recommendedName>
        <fullName evidence="4">Serpentine Receptor, class H</fullName>
    </recommendedName>
</protein>
<dbReference type="PANTHER" id="PTHR22941:SF307">
    <property type="entry name" value="SERPENTINE RECEPTOR, CLASS H"/>
    <property type="match status" value="1"/>
</dbReference>
<dbReference type="Proteomes" id="UP000483820">
    <property type="component" value="Chromosome V"/>
</dbReference>
<feature type="transmembrane region" description="Helical" evidence="1">
    <location>
        <begin position="251"/>
        <end position="270"/>
    </location>
</feature>
<feature type="transmembrane region" description="Helical" evidence="1">
    <location>
        <begin position="111"/>
        <end position="136"/>
    </location>
</feature>
<feature type="transmembrane region" description="Helical" evidence="1">
    <location>
        <begin position="208"/>
        <end position="231"/>
    </location>
</feature>
<evidence type="ECO:0000256" key="1">
    <source>
        <dbReference type="SAM" id="Phobius"/>
    </source>
</evidence>
<dbReference type="PANTHER" id="PTHR22941">
    <property type="entry name" value="SERPENTINE RECEPTOR"/>
    <property type="match status" value="1"/>
</dbReference>
<proteinExistence type="predicted"/>
<dbReference type="CTD" id="9818155"/>
<feature type="transmembrane region" description="Helical" evidence="1">
    <location>
        <begin position="64"/>
        <end position="91"/>
    </location>
</feature>
<dbReference type="InterPro" id="IPR019422">
    <property type="entry name" value="7TM_GPCR_serpentine_rcpt_Srh"/>
</dbReference>
<dbReference type="EMBL" id="WUAV01000005">
    <property type="protein sequence ID" value="KAF1753517.1"/>
    <property type="molecule type" value="Genomic_DNA"/>
</dbReference>
<dbReference type="KEGG" id="crq:GCK72_020074"/>
<feature type="transmembrane region" description="Helical" evidence="1">
    <location>
        <begin position="148"/>
        <end position="166"/>
    </location>
</feature>
<keyword evidence="1" id="KW-0812">Transmembrane</keyword>
<reference evidence="2 3" key="1">
    <citation type="submission" date="2019-12" db="EMBL/GenBank/DDBJ databases">
        <title>Chromosome-level assembly of the Caenorhabditis remanei genome.</title>
        <authorList>
            <person name="Teterina A.A."/>
            <person name="Willis J.H."/>
            <person name="Phillips P.C."/>
        </authorList>
    </citation>
    <scope>NUCLEOTIDE SEQUENCE [LARGE SCALE GENOMIC DNA]</scope>
    <source>
        <strain evidence="2 3">PX506</strain>
        <tissue evidence="2">Whole organism</tissue>
    </source>
</reference>
<accession>A0A6A5GE53</accession>
<evidence type="ECO:0000313" key="3">
    <source>
        <dbReference type="Proteomes" id="UP000483820"/>
    </source>
</evidence>
<sequence length="342" mass="39754">MWISHSIISIMNMSYCTESNYLDTSEFQSLFLHFFGFFAIPVHILGAYCILFKTPPAMNSVKWVLLNFHLWSCFLDFALSWLTTPYVIFPALAGYPLGVLKTLGIGVGEQILFIMATVGVLLVAMVLIFETRLLVLFDFQHWWRRIRIPWFILDHIVAIVYFIPLYNRIPDQSILKEIIILRVKCVPVYVDMNSMYLFSNVKVVPTTIVSLIMAFYMYQVLIFTSLTAWFLNKQMKRSISKNTIKIQKKFLIALVLQMVIPALIMPAGYLVFSAWCNFHFQYFNNICLIIISSHGFSTTIAMLLIHTPYREFLLGGSRFRTRFRSEKKNSVRDMMTTGVTRN</sequence>
<dbReference type="AlphaFoldDB" id="A0A6A5GE53"/>
<feature type="transmembrane region" description="Helical" evidence="1">
    <location>
        <begin position="30"/>
        <end position="52"/>
    </location>
</feature>
<organism evidence="2 3">
    <name type="scientific">Caenorhabditis remanei</name>
    <name type="common">Caenorhabditis vulgaris</name>
    <dbReference type="NCBI Taxonomy" id="31234"/>
    <lineage>
        <taxon>Eukaryota</taxon>
        <taxon>Metazoa</taxon>
        <taxon>Ecdysozoa</taxon>
        <taxon>Nematoda</taxon>
        <taxon>Chromadorea</taxon>
        <taxon>Rhabditida</taxon>
        <taxon>Rhabditina</taxon>
        <taxon>Rhabditomorpha</taxon>
        <taxon>Rhabditoidea</taxon>
        <taxon>Rhabditidae</taxon>
        <taxon>Peloderinae</taxon>
        <taxon>Caenorhabditis</taxon>
    </lineage>
</organism>
<keyword evidence="1" id="KW-1133">Transmembrane helix</keyword>
<dbReference type="GeneID" id="9818155"/>
<feature type="transmembrane region" description="Helical" evidence="1">
    <location>
        <begin position="282"/>
        <end position="305"/>
    </location>
</feature>
<name>A0A6A5GE53_CAERE</name>